<comment type="caution">
    <text evidence="2">The sequence shown here is derived from an EMBL/GenBank/DDBJ whole genome shotgun (WGS) entry which is preliminary data.</text>
</comment>
<gene>
    <name evidence="2" type="ORF">BaRGS_00039292</name>
</gene>
<dbReference type="EMBL" id="JACVVK020000677">
    <property type="protein sequence ID" value="KAK7456953.1"/>
    <property type="molecule type" value="Genomic_DNA"/>
</dbReference>
<reference evidence="2 3" key="1">
    <citation type="journal article" date="2023" name="Sci. Data">
        <title>Genome assembly of the Korean intertidal mud-creeper Batillaria attramentaria.</title>
        <authorList>
            <person name="Patra A.K."/>
            <person name="Ho P.T."/>
            <person name="Jun S."/>
            <person name="Lee S.J."/>
            <person name="Kim Y."/>
            <person name="Won Y.J."/>
        </authorList>
    </citation>
    <scope>NUCLEOTIDE SEQUENCE [LARGE SCALE GENOMIC DNA]</scope>
    <source>
        <strain evidence="2">Wonlab-2016</strain>
    </source>
</reference>
<dbReference type="Proteomes" id="UP001519460">
    <property type="component" value="Unassembled WGS sequence"/>
</dbReference>
<feature type="region of interest" description="Disordered" evidence="1">
    <location>
        <begin position="78"/>
        <end position="99"/>
    </location>
</feature>
<evidence type="ECO:0000313" key="3">
    <source>
        <dbReference type="Proteomes" id="UP001519460"/>
    </source>
</evidence>
<keyword evidence="3" id="KW-1185">Reference proteome</keyword>
<proteinExistence type="predicted"/>
<evidence type="ECO:0000256" key="1">
    <source>
        <dbReference type="SAM" id="MobiDB-lite"/>
    </source>
</evidence>
<name>A0ABD0J3G0_9CAEN</name>
<accession>A0ABD0J3G0</accession>
<protein>
    <submittedName>
        <fullName evidence="2">Uncharacterized protein</fullName>
    </submittedName>
</protein>
<sequence>MRSIFIPILNQVAPQISRDYKITTRPTDYKSNKVYLEENSTSSRNPQCRPVSVLSRLFSRSELSSIFILVLNQLASSRSSGYKGTAKPQTDDQNWNGLS</sequence>
<organism evidence="2 3">
    <name type="scientific">Batillaria attramentaria</name>
    <dbReference type="NCBI Taxonomy" id="370345"/>
    <lineage>
        <taxon>Eukaryota</taxon>
        <taxon>Metazoa</taxon>
        <taxon>Spiralia</taxon>
        <taxon>Lophotrochozoa</taxon>
        <taxon>Mollusca</taxon>
        <taxon>Gastropoda</taxon>
        <taxon>Caenogastropoda</taxon>
        <taxon>Sorbeoconcha</taxon>
        <taxon>Cerithioidea</taxon>
        <taxon>Batillariidae</taxon>
        <taxon>Batillaria</taxon>
    </lineage>
</organism>
<dbReference type="AlphaFoldDB" id="A0ABD0J3G0"/>
<evidence type="ECO:0000313" key="2">
    <source>
        <dbReference type="EMBL" id="KAK7456953.1"/>
    </source>
</evidence>